<feature type="compositionally biased region" description="Basic and acidic residues" evidence="1">
    <location>
        <begin position="950"/>
        <end position="964"/>
    </location>
</feature>
<feature type="compositionally biased region" description="Low complexity" evidence="1">
    <location>
        <begin position="909"/>
        <end position="930"/>
    </location>
</feature>
<dbReference type="AlphaFoldDB" id="R9P297"/>
<proteinExistence type="predicted"/>
<evidence type="ECO:0000313" key="2">
    <source>
        <dbReference type="EMBL" id="GAC95426.1"/>
    </source>
</evidence>
<dbReference type="RefSeq" id="XP_012189013.1">
    <property type="nucleotide sequence ID" value="XM_012333623.1"/>
</dbReference>
<feature type="compositionally biased region" description="Polar residues" evidence="1">
    <location>
        <begin position="237"/>
        <end position="249"/>
    </location>
</feature>
<dbReference type="Proteomes" id="UP000014071">
    <property type="component" value="Unassembled WGS sequence"/>
</dbReference>
<gene>
    <name evidence="2" type="ORF">PHSY_003002</name>
</gene>
<feature type="region of interest" description="Disordered" evidence="1">
    <location>
        <begin position="786"/>
        <end position="1019"/>
    </location>
</feature>
<feature type="compositionally biased region" description="Polar residues" evidence="1">
    <location>
        <begin position="896"/>
        <end position="908"/>
    </location>
</feature>
<feature type="region of interest" description="Disordered" evidence="1">
    <location>
        <begin position="1"/>
        <end position="360"/>
    </location>
</feature>
<name>R9P297_PSEHS</name>
<dbReference type="HOGENOM" id="CLU_289701_0_0_1"/>
<feature type="compositionally biased region" description="Basic and acidic residues" evidence="1">
    <location>
        <begin position="862"/>
        <end position="871"/>
    </location>
</feature>
<feature type="compositionally biased region" description="Basic and acidic residues" evidence="1">
    <location>
        <begin position="287"/>
        <end position="297"/>
    </location>
</feature>
<organism evidence="2 3">
    <name type="scientific">Pseudozyma hubeiensis (strain SY62)</name>
    <name type="common">Yeast</name>
    <dbReference type="NCBI Taxonomy" id="1305764"/>
    <lineage>
        <taxon>Eukaryota</taxon>
        <taxon>Fungi</taxon>
        <taxon>Dikarya</taxon>
        <taxon>Basidiomycota</taxon>
        <taxon>Ustilaginomycotina</taxon>
        <taxon>Ustilaginomycetes</taxon>
        <taxon>Ustilaginales</taxon>
        <taxon>Ustilaginaceae</taxon>
        <taxon>Pseudozyma</taxon>
    </lineage>
</organism>
<feature type="compositionally biased region" description="Polar residues" evidence="1">
    <location>
        <begin position="145"/>
        <end position="161"/>
    </location>
</feature>
<feature type="compositionally biased region" description="Polar residues" evidence="1">
    <location>
        <begin position="837"/>
        <end position="860"/>
    </location>
</feature>
<feature type="compositionally biased region" description="Low complexity" evidence="1">
    <location>
        <begin position="1227"/>
        <end position="1240"/>
    </location>
</feature>
<feature type="compositionally biased region" description="Basic and acidic residues" evidence="1">
    <location>
        <begin position="89"/>
        <end position="104"/>
    </location>
</feature>
<evidence type="ECO:0000256" key="1">
    <source>
        <dbReference type="SAM" id="MobiDB-lite"/>
    </source>
</evidence>
<feature type="compositionally biased region" description="Acidic residues" evidence="1">
    <location>
        <begin position="810"/>
        <end position="824"/>
    </location>
</feature>
<protein>
    <submittedName>
        <fullName evidence="2">Uncharacterized protein</fullName>
    </submittedName>
</protein>
<accession>R9P297</accession>
<dbReference type="eggNOG" id="ENOG502R31V">
    <property type="taxonomic scope" value="Eukaryota"/>
</dbReference>
<sequence length="1261" mass="136102">MPTLADLYNSRHASESAAPSSSRHVSSASSSSLADLYNKAHNAEARKAKASSTSLSDLYNKRYESEQGESSVDSVVEAHPRSHRVVQPKSRDRESERSAVRESFPRAVSIDESSEGGTPEPASLITSESDELEEDDDVADEIAFHSTSIGSSRGPSRTRSVSVAGRRETPAEVVYVPRSNVTRRGALGSSASRVAMDSDDDMDIAKVHETDLLSASGGSSQSLARPHASPSRLVVRSTESSLGPRSGLSTPPIGPKDRKGKGVAHLPGSTQEEDFLDFSGSLGSIAESHHGKNKHDASSSGPPRLSQNAVGISDDVVVISDSSFEESPTGPPIQDHDDAGESGSPTSRPKPSHSEDNEANEYLISKRKRIAAQQNSDDYDREPSHIMERPLSASVHRNAPGAVRQNPIGVSDTPITTNARIAEMLAAESSANATEDDSDAHRGRYPRRARNVTDYNVMRAFERLERDQDDAIEIASATIGNVHPVERPKKTLLPVVHAAPQFLEAINSARSSHAGTRALSFADFLTSQTKARPVEASPSSPSSTRDDYTTGPLTMAQARAILKPTIGPRPLWDITVNTEDRASLGHLKASTRRWLGINDPDLIQSDANSSDEADHESTPVTGVPLGLKLRSIFTFNRKNYRPTASHLREMFSSLDNSGSIGRPKDAASLETEKRRLRNGRSYKQPLPSTLQVFSDMEHQEWVRLEEHLADVTRMDEEQKAREQGRILVEVESEDWVQTQFDSEGRKRVSTLRCCTGGQIKVYFDHKQSEAAETQSDDEESQRFEIVRMKSPTKSPFRSRLASAPVRASDEESGDGADMDEEEQDFERPVVSDVMTRSDPSTSGRRPNAPLQQVNSTTIGTDSRGETNEHTRPTITATAVPAKPSAAKGKRDLLSYFGTQSSPSQALTESSTTAKPPSTATPAPMTKSSTSLKPATAPKRAAVANLVGPDKPTKDKNRELDHDFKVYPASSRNPDLDSVIVIDLTRSSSGASEAIGKGKRPRSTSPDVLSANERPTVQGVLKKPKAVVGLISSAGAETVSGGSKGKSRSGEAVPSVPKAKRRPLPPLPPQQQQGPSKGKARQQDSGSEDEVDWRSALSPTFPLMEPPSRRGKIGDHMSAPKRKRAEHTTSQRTGTSHETLKASSFKALPHSSTSKPPPALAFTPPTKPSSAARSNAISSSSGSNLAATTRPPQATPSPTRGGWKGISGWYTNTRDAFSPTPDQVNLESSRLSSSGKSQRGLANRNRQSKINLLMLGNKKQRK</sequence>
<evidence type="ECO:0000313" key="3">
    <source>
        <dbReference type="Proteomes" id="UP000014071"/>
    </source>
</evidence>
<dbReference type="GeneID" id="24108292"/>
<reference evidence="3" key="1">
    <citation type="journal article" date="2013" name="Genome Announc.">
        <title>Draft genome sequence of the basidiomycetous yeast-like fungus Pseudozyma hubeiensis SY62, which produces an abundant amount of the biosurfactant mannosylerythritol lipids.</title>
        <authorList>
            <person name="Konishi M."/>
            <person name="Hatada Y."/>
            <person name="Horiuchi J."/>
        </authorList>
    </citation>
    <scope>NUCLEOTIDE SEQUENCE [LARGE SCALE GENOMIC DNA]</scope>
    <source>
        <strain evidence="3">SY62</strain>
    </source>
</reference>
<feature type="compositionally biased region" description="Low complexity" evidence="1">
    <location>
        <begin position="212"/>
        <end position="224"/>
    </location>
</feature>
<dbReference type="OrthoDB" id="2551855at2759"/>
<keyword evidence="3" id="KW-1185">Reference proteome</keyword>
<feature type="compositionally biased region" description="Polar residues" evidence="1">
    <location>
        <begin position="1208"/>
        <end position="1226"/>
    </location>
</feature>
<feature type="compositionally biased region" description="Low complexity" evidence="1">
    <location>
        <begin position="15"/>
        <end position="34"/>
    </location>
</feature>
<feature type="compositionally biased region" description="Low complexity" evidence="1">
    <location>
        <begin position="1168"/>
        <end position="1186"/>
    </location>
</feature>
<feature type="compositionally biased region" description="Polar residues" evidence="1">
    <location>
        <begin position="298"/>
        <end position="310"/>
    </location>
</feature>
<feature type="compositionally biased region" description="Acidic residues" evidence="1">
    <location>
        <begin position="128"/>
        <end position="140"/>
    </location>
</feature>
<feature type="compositionally biased region" description="Polar residues" evidence="1">
    <location>
        <begin position="1127"/>
        <end position="1136"/>
    </location>
</feature>
<feature type="compositionally biased region" description="Low complexity" evidence="1">
    <location>
        <begin position="312"/>
        <end position="322"/>
    </location>
</feature>
<dbReference type="EMBL" id="DF238795">
    <property type="protein sequence ID" value="GAC95426.1"/>
    <property type="molecule type" value="Genomic_DNA"/>
</dbReference>
<feature type="region of interest" description="Disordered" evidence="1">
    <location>
        <begin position="1032"/>
        <end position="1261"/>
    </location>
</feature>
<feature type="region of interest" description="Disordered" evidence="1">
    <location>
        <begin position="529"/>
        <end position="548"/>
    </location>
</feature>